<dbReference type="Pfam" id="PF21180">
    <property type="entry name" value="TOP6A-Spo11_Toprim"/>
    <property type="match status" value="1"/>
</dbReference>
<organism evidence="3 4">
    <name type="scientific">Beggiatoa leptomitoformis</name>
    <dbReference type="NCBI Taxonomy" id="288004"/>
    <lineage>
        <taxon>Bacteria</taxon>
        <taxon>Pseudomonadati</taxon>
        <taxon>Pseudomonadota</taxon>
        <taxon>Gammaproteobacteria</taxon>
        <taxon>Thiotrichales</taxon>
        <taxon>Thiotrichaceae</taxon>
        <taxon>Beggiatoa</taxon>
    </lineage>
</organism>
<reference evidence="4" key="1">
    <citation type="submission" date="2016-12" db="EMBL/GenBank/DDBJ databases">
        <title>Complete Genome Sequence of Beggiatoa leptomitiformis D-401.</title>
        <authorList>
            <person name="Fomenkov A."/>
            <person name="Vincze T."/>
            <person name="Grabovich M."/>
            <person name="Anton B.P."/>
            <person name="Dubinina G."/>
            <person name="Orlova M."/>
            <person name="Belousova E."/>
            <person name="Roberts R.J."/>
        </authorList>
    </citation>
    <scope>NUCLEOTIDE SEQUENCE [LARGE SCALE GENOMIC DNA]</scope>
    <source>
        <strain evidence="4">D-401</strain>
    </source>
</reference>
<keyword evidence="1" id="KW-1133">Transmembrane helix</keyword>
<name>A0A2N9YCD7_9GAMM</name>
<keyword evidence="1" id="KW-0472">Membrane</keyword>
<dbReference type="Gene3D" id="3.40.1360.10">
    <property type="match status" value="1"/>
</dbReference>
<dbReference type="EMBL" id="CP018889">
    <property type="protein sequence ID" value="AUI68131.2"/>
    <property type="molecule type" value="Genomic_DNA"/>
</dbReference>
<keyword evidence="1" id="KW-0812">Transmembrane</keyword>
<evidence type="ECO:0000259" key="2">
    <source>
        <dbReference type="Pfam" id="PF21180"/>
    </source>
</evidence>
<feature type="domain" description="Topoisomerase 6 subunit A/Spo11 TOPRIM" evidence="2">
    <location>
        <begin position="188"/>
        <end position="252"/>
    </location>
</feature>
<dbReference type="STRING" id="288004.AL038_00965"/>
<dbReference type="InterPro" id="IPR036078">
    <property type="entry name" value="Spo11/TopoVI_A_sf"/>
</dbReference>
<gene>
    <name evidence="3" type="ORF">BLE401_05080</name>
</gene>
<feature type="transmembrane region" description="Helical" evidence="1">
    <location>
        <begin position="74"/>
        <end position="92"/>
    </location>
</feature>
<feature type="transmembrane region" description="Helical" evidence="1">
    <location>
        <begin position="322"/>
        <end position="343"/>
    </location>
</feature>
<keyword evidence="4" id="KW-1185">Reference proteome</keyword>
<evidence type="ECO:0000256" key="1">
    <source>
        <dbReference type="SAM" id="Phobius"/>
    </source>
</evidence>
<accession>A0A2N9YCD7</accession>
<dbReference type="InterPro" id="IPR034136">
    <property type="entry name" value="TOPRIM_Topo6A/Spo11"/>
</dbReference>
<dbReference type="GO" id="GO:0003677">
    <property type="term" value="F:DNA binding"/>
    <property type="evidence" value="ECO:0007669"/>
    <property type="project" value="InterPro"/>
</dbReference>
<dbReference type="GO" id="GO:0005694">
    <property type="term" value="C:chromosome"/>
    <property type="evidence" value="ECO:0007669"/>
    <property type="project" value="InterPro"/>
</dbReference>
<proteinExistence type="predicted"/>
<evidence type="ECO:0000313" key="4">
    <source>
        <dbReference type="Proteomes" id="UP000234271"/>
    </source>
</evidence>
<dbReference type="SUPFAM" id="SSF56726">
    <property type="entry name" value="DNA topoisomerase IV, alpha subunit"/>
    <property type="match status" value="1"/>
</dbReference>
<feature type="transmembrane region" description="Helical" evidence="1">
    <location>
        <begin position="98"/>
        <end position="117"/>
    </location>
</feature>
<dbReference type="RefSeq" id="WP_145917035.1">
    <property type="nucleotide sequence ID" value="NZ_CP012373.2"/>
</dbReference>
<evidence type="ECO:0000313" key="3">
    <source>
        <dbReference type="EMBL" id="AUI68131.2"/>
    </source>
</evidence>
<sequence>MRCPNCNHTQKYKEGLTCSKCHYHFVLTSKVDGISDYAMKQIIQRLSSDGQFVFTKGQLFAEIARHFRSKSNNTGCFIAGLLIAAFITAILLSDKLGGWAFLLPACLIVITSLYAWLARKKIRAKRGFTITNQKITVIIDKYQTQHPLTDLMADGKAFLRPTVSEKESNIAEQTLNDAEGVHYAPEHILVVERNDMVDMLIRNHFHLQCKTAVISQSGYPAHVFSACKHFVKKQADLPIYLVHDASLYSFQLIEKLKKEPQWQFAHDRLQDLGFSRDLVTTAKGELGWMTTIANKSVVFTKEAEKMLREGMRIPLDSAPPRVLNNLLGTAVLTGAMLLLPALWNESTAGDGGTESDDFG</sequence>
<dbReference type="AlphaFoldDB" id="A0A2N9YCD7"/>
<dbReference type="Proteomes" id="UP000234271">
    <property type="component" value="Chromosome"/>
</dbReference>
<protein>
    <recommendedName>
        <fullName evidence="2">Topoisomerase 6 subunit A/Spo11 TOPRIM domain-containing protein</fullName>
    </recommendedName>
</protein>
<dbReference type="OrthoDB" id="7061802at2"/>